<dbReference type="InterPro" id="IPR000415">
    <property type="entry name" value="Nitroreductase-like"/>
</dbReference>
<organism evidence="1 2">
    <name type="scientific">Pseudoalteromonas denitrificans DSM 6059</name>
    <dbReference type="NCBI Taxonomy" id="1123010"/>
    <lineage>
        <taxon>Bacteria</taxon>
        <taxon>Pseudomonadati</taxon>
        <taxon>Pseudomonadota</taxon>
        <taxon>Gammaproteobacteria</taxon>
        <taxon>Alteromonadales</taxon>
        <taxon>Pseudoalteromonadaceae</taxon>
        <taxon>Pseudoalteromonas</taxon>
    </lineage>
</organism>
<dbReference type="OrthoDB" id="272552at2"/>
<dbReference type="EMBL" id="FOLO01000004">
    <property type="protein sequence ID" value="SFC05325.1"/>
    <property type="molecule type" value="Genomic_DNA"/>
</dbReference>
<dbReference type="GO" id="GO:0016491">
    <property type="term" value="F:oxidoreductase activity"/>
    <property type="evidence" value="ECO:0007669"/>
    <property type="project" value="InterPro"/>
</dbReference>
<dbReference type="Proteomes" id="UP000198862">
    <property type="component" value="Unassembled WGS sequence"/>
</dbReference>
<reference evidence="1 2" key="1">
    <citation type="submission" date="2016-10" db="EMBL/GenBank/DDBJ databases">
        <authorList>
            <person name="de Groot N.N."/>
        </authorList>
    </citation>
    <scope>NUCLEOTIDE SEQUENCE [LARGE SCALE GENOMIC DNA]</scope>
    <source>
        <strain evidence="1 2">DSM 6059</strain>
    </source>
</reference>
<dbReference type="AlphaFoldDB" id="A0A1I1G1B7"/>
<evidence type="ECO:0000313" key="2">
    <source>
        <dbReference type="Proteomes" id="UP000198862"/>
    </source>
</evidence>
<dbReference type="SUPFAM" id="SSF55469">
    <property type="entry name" value="FMN-dependent nitroreductase-like"/>
    <property type="match status" value="1"/>
</dbReference>
<evidence type="ECO:0008006" key="3">
    <source>
        <dbReference type="Google" id="ProtNLM"/>
    </source>
</evidence>
<dbReference type="RefSeq" id="WP_091980142.1">
    <property type="nucleotide sequence ID" value="NZ_FOLO01000004.1"/>
</dbReference>
<accession>A0A1I1G1B7</accession>
<keyword evidence="2" id="KW-1185">Reference proteome</keyword>
<name>A0A1I1G1B7_9GAMM</name>
<gene>
    <name evidence="1" type="ORF">SAMN02745724_00773</name>
</gene>
<sequence length="350" mass="39833">MNKNEKFNHDLKMALDIARHAPSSHNCQPWCVNVTDSVPNIDSIKTTQNSRFVTVSFDESRMLTSLPSLTGEMYTSCGIFTELLTQALVFKGYQCEEHWIDNEGIILILHLLPTETVSNHAFEQLQATTLMRFTNRGPYEQTKVDTREYESLIENLNTKAIHSQLINNPTLISSIANLIEDYAGLDFSNKKVWQETYSFIRFNDNETAEDGFYMRNLFGPVSWAFKQAFKFISHPKNHMLSKIVGLPNYMAKGLAELVDSTPQLIVFTAKNKSNSSYWHLGKDLSKVWQKAQIQGLSFHPLSVLLQNETPRKKLKNILGNKEETLFIARLGTAQSPATRAPRRQVASILN</sequence>
<dbReference type="STRING" id="1123010.SAMN02745724_00773"/>
<evidence type="ECO:0000313" key="1">
    <source>
        <dbReference type="EMBL" id="SFC05325.1"/>
    </source>
</evidence>
<dbReference type="Gene3D" id="3.40.109.10">
    <property type="entry name" value="NADH Oxidase"/>
    <property type="match status" value="1"/>
</dbReference>
<protein>
    <recommendedName>
        <fullName evidence="3">Nitroreductase family protein</fullName>
    </recommendedName>
</protein>
<proteinExistence type="predicted"/>